<evidence type="ECO:0000256" key="1">
    <source>
        <dbReference type="SAM" id="SignalP"/>
    </source>
</evidence>
<evidence type="ECO:0000313" key="3">
    <source>
        <dbReference type="Proteomes" id="UP000479190"/>
    </source>
</evidence>
<feature type="chain" id="PRO_5026142519" description="Secreted protein" evidence="1">
    <location>
        <begin position="19"/>
        <end position="69"/>
    </location>
</feature>
<gene>
    <name evidence="2" type="ORF">TBRA_LOCUS12908</name>
</gene>
<keyword evidence="1" id="KW-0732">Signal</keyword>
<keyword evidence="3" id="KW-1185">Reference proteome</keyword>
<dbReference type="Proteomes" id="UP000479190">
    <property type="component" value="Unassembled WGS sequence"/>
</dbReference>
<evidence type="ECO:0000313" key="2">
    <source>
        <dbReference type="EMBL" id="CAB0041232.1"/>
    </source>
</evidence>
<feature type="signal peptide" evidence="1">
    <location>
        <begin position="1"/>
        <end position="18"/>
    </location>
</feature>
<proteinExistence type="predicted"/>
<sequence>MNPIIIMALLMIAQGGITRTEENRNNTNKFTRTFVQSIATLLKFTYGSHKLITYFNISRFSTGNRYIYQ</sequence>
<protein>
    <recommendedName>
        <fullName evidence="4">Secreted protein</fullName>
    </recommendedName>
</protein>
<accession>A0A6H5IZ98</accession>
<reference evidence="2 3" key="1">
    <citation type="submission" date="2020-02" db="EMBL/GenBank/DDBJ databases">
        <authorList>
            <person name="Ferguson B K."/>
        </authorList>
    </citation>
    <scope>NUCLEOTIDE SEQUENCE [LARGE SCALE GENOMIC DNA]</scope>
</reference>
<dbReference type="AlphaFoldDB" id="A0A6H5IZ98"/>
<evidence type="ECO:0008006" key="4">
    <source>
        <dbReference type="Google" id="ProtNLM"/>
    </source>
</evidence>
<organism evidence="2 3">
    <name type="scientific">Trichogramma brassicae</name>
    <dbReference type="NCBI Taxonomy" id="86971"/>
    <lineage>
        <taxon>Eukaryota</taxon>
        <taxon>Metazoa</taxon>
        <taxon>Ecdysozoa</taxon>
        <taxon>Arthropoda</taxon>
        <taxon>Hexapoda</taxon>
        <taxon>Insecta</taxon>
        <taxon>Pterygota</taxon>
        <taxon>Neoptera</taxon>
        <taxon>Endopterygota</taxon>
        <taxon>Hymenoptera</taxon>
        <taxon>Apocrita</taxon>
        <taxon>Proctotrupomorpha</taxon>
        <taxon>Chalcidoidea</taxon>
        <taxon>Trichogrammatidae</taxon>
        <taxon>Trichogramma</taxon>
    </lineage>
</organism>
<dbReference type="EMBL" id="CADCXV010001102">
    <property type="protein sequence ID" value="CAB0041232.1"/>
    <property type="molecule type" value="Genomic_DNA"/>
</dbReference>
<name>A0A6H5IZ98_9HYME</name>
<feature type="non-terminal residue" evidence="2">
    <location>
        <position position="69"/>
    </location>
</feature>